<dbReference type="AlphaFoldDB" id="A0A3P5YXC0"/>
<reference evidence="1" key="1">
    <citation type="submission" date="2018-11" db="EMBL/GenBank/DDBJ databases">
        <authorList>
            <consortium name="Genoscope - CEA"/>
            <person name="William W."/>
        </authorList>
    </citation>
    <scope>NUCLEOTIDE SEQUENCE</scope>
</reference>
<proteinExistence type="predicted"/>
<evidence type="ECO:0000313" key="1">
    <source>
        <dbReference type="EMBL" id="VDC72422.1"/>
    </source>
</evidence>
<dbReference type="EMBL" id="LR031570">
    <property type="protein sequence ID" value="VDC72422.1"/>
    <property type="molecule type" value="Genomic_DNA"/>
</dbReference>
<accession>A0A3P5YXC0</accession>
<sequence>MFTLGSFMYERHEDNLNTVRDGLLRLSEHDYKPSDPGQLSRQRSRCSIDYMRVSRM</sequence>
<protein>
    <submittedName>
        <fullName evidence="1">Uncharacterized protein</fullName>
    </submittedName>
</protein>
<organism evidence="1">
    <name type="scientific">Brassica campestris</name>
    <name type="common">Field mustard</name>
    <dbReference type="NCBI Taxonomy" id="3711"/>
    <lineage>
        <taxon>Eukaryota</taxon>
        <taxon>Viridiplantae</taxon>
        <taxon>Streptophyta</taxon>
        <taxon>Embryophyta</taxon>
        <taxon>Tracheophyta</taxon>
        <taxon>Spermatophyta</taxon>
        <taxon>Magnoliopsida</taxon>
        <taxon>eudicotyledons</taxon>
        <taxon>Gunneridae</taxon>
        <taxon>Pentapetalae</taxon>
        <taxon>rosids</taxon>
        <taxon>malvids</taxon>
        <taxon>Brassicales</taxon>
        <taxon>Brassicaceae</taxon>
        <taxon>Brassiceae</taxon>
        <taxon>Brassica</taxon>
    </lineage>
</organism>
<gene>
    <name evidence="1" type="ORF">BRAA05T22136Z</name>
</gene>
<name>A0A3P5YXC0_BRACM</name>